<evidence type="ECO:0000256" key="4">
    <source>
        <dbReference type="ARBA" id="ARBA00023136"/>
    </source>
</evidence>
<dbReference type="Pfam" id="PF07690">
    <property type="entry name" value="MFS_1"/>
    <property type="match status" value="1"/>
</dbReference>
<dbReference type="GO" id="GO:0022857">
    <property type="term" value="F:transmembrane transporter activity"/>
    <property type="evidence" value="ECO:0007669"/>
    <property type="project" value="InterPro"/>
</dbReference>
<evidence type="ECO:0000256" key="2">
    <source>
        <dbReference type="ARBA" id="ARBA00022692"/>
    </source>
</evidence>
<dbReference type="RefSeq" id="WP_087670169.1">
    <property type="nucleotide sequence ID" value="NZ_FCNW02000046.1"/>
</dbReference>
<sequence length="432" mass="45633">MQTQIEARAAPAVHAEQATSVRWRIFGVVFLITLVNLVDRISLSIAMPTIAKEFALSPAMQGLVLSSFFWSYALLQIPGGWLIDRFGPRRVVAAATVLWGLFQTLLGFASGGLSMLFLRVGLGGAEAPLFPAGSKLNALWLSRHERARGAVLMDAGSPLGAAIGGLAISNLILIFGSWRMAFIAAGLATIACGWLAWRYLRDDPAKHPGVNAAELDHIRGGAPSLASASAGGDIDEPAFPVRSAVAMCVGRMSWAMIFFGLLTWGPSYLTQARGLSLQQIGTSTFFIFLSGALGSLAGGFLCDALCNHGFSRGKVVKGMITVSGLTTLAVFWTLPSITSAVMAVAVLCGAAFVLMWGSLYWSLPSLLASPRRVGLLGACMNCAGSIGGISIPLITGFILQRTGSFDVVLQFYSACALVYIVGSIAIDLRRTH</sequence>
<feature type="transmembrane region" description="Helical" evidence="5">
    <location>
        <begin position="97"/>
        <end position="118"/>
    </location>
</feature>
<feature type="transmembrane region" description="Helical" evidence="5">
    <location>
        <begin position="285"/>
        <end position="306"/>
    </location>
</feature>
<proteinExistence type="predicted"/>
<dbReference type="InterPro" id="IPR020846">
    <property type="entry name" value="MFS_dom"/>
</dbReference>
<keyword evidence="2 5" id="KW-0812">Transmembrane</keyword>
<feature type="transmembrane region" description="Helical" evidence="5">
    <location>
        <begin position="180"/>
        <end position="197"/>
    </location>
</feature>
<gene>
    <name evidence="7" type="ORF">AWB65_05501</name>
</gene>
<reference evidence="7" key="1">
    <citation type="submission" date="2016-01" db="EMBL/GenBank/DDBJ databases">
        <authorList>
            <person name="Peeters C."/>
        </authorList>
    </citation>
    <scope>NUCLEOTIDE SEQUENCE [LARGE SCALE GENOMIC DNA]</scope>
    <source>
        <strain evidence="7">LMG 22934</strain>
    </source>
</reference>
<name>A0A158IW63_9BURK</name>
<dbReference type="InterPro" id="IPR036259">
    <property type="entry name" value="MFS_trans_sf"/>
</dbReference>
<dbReference type="SUPFAM" id="SSF103473">
    <property type="entry name" value="MFS general substrate transporter"/>
    <property type="match status" value="1"/>
</dbReference>
<feature type="transmembrane region" description="Helical" evidence="5">
    <location>
        <begin position="244"/>
        <end position="265"/>
    </location>
</feature>
<feature type="transmembrane region" description="Helical" evidence="5">
    <location>
        <begin position="373"/>
        <end position="399"/>
    </location>
</feature>
<evidence type="ECO:0000313" key="8">
    <source>
        <dbReference type="Proteomes" id="UP000054977"/>
    </source>
</evidence>
<feature type="transmembrane region" description="Helical" evidence="5">
    <location>
        <begin position="340"/>
        <end position="361"/>
    </location>
</feature>
<accession>A0A158IW63</accession>
<dbReference type="GO" id="GO:0016020">
    <property type="term" value="C:membrane"/>
    <property type="evidence" value="ECO:0007669"/>
    <property type="project" value="UniProtKB-SubCell"/>
</dbReference>
<evidence type="ECO:0000256" key="1">
    <source>
        <dbReference type="ARBA" id="ARBA00004141"/>
    </source>
</evidence>
<evidence type="ECO:0000313" key="7">
    <source>
        <dbReference type="EMBL" id="SAL60798.1"/>
    </source>
</evidence>
<dbReference type="CDD" id="cd17319">
    <property type="entry name" value="MFS_ExuT_GudP_like"/>
    <property type="match status" value="1"/>
</dbReference>
<dbReference type="Gene3D" id="1.20.1250.20">
    <property type="entry name" value="MFS general substrate transporter like domains"/>
    <property type="match status" value="2"/>
</dbReference>
<evidence type="ECO:0000256" key="3">
    <source>
        <dbReference type="ARBA" id="ARBA00022989"/>
    </source>
</evidence>
<dbReference type="PROSITE" id="PS50850">
    <property type="entry name" value="MFS"/>
    <property type="match status" value="1"/>
</dbReference>
<feature type="transmembrane region" description="Helical" evidence="5">
    <location>
        <begin position="59"/>
        <end position="77"/>
    </location>
</feature>
<dbReference type="EMBL" id="FCNW02000046">
    <property type="protein sequence ID" value="SAL60798.1"/>
    <property type="molecule type" value="Genomic_DNA"/>
</dbReference>
<feature type="domain" description="Major facilitator superfamily (MFS) profile" evidence="6">
    <location>
        <begin position="25"/>
        <end position="431"/>
    </location>
</feature>
<feature type="transmembrane region" description="Helical" evidence="5">
    <location>
        <begin position="318"/>
        <end position="334"/>
    </location>
</feature>
<comment type="subcellular location">
    <subcellularLocation>
        <location evidence="1">Membrane</location>
        <topology evidence="1">Multi-pass membrane protein</topology>
    </subcellularLocation>
</comment>
<dbReference type="STRING" id="326474.AWB65_05501"/>
<dbReference type="OrthoDB" id="8596007at2"/>
<feature type="transmembrane region" description="Helical" evidence="5">
    <location>
        <begin position="21"/>
        <end position="38"/>
    </location>
</feature>
<keyword evidence="3 5" id="KW-1133">Transmembrane helix</keyword>
<protein>
    <submittedName>
        <fullName evidence="7">Major facilitator transporter</fullName>
    </submittedName>
</protein>
<dbReference type="Proteomes" id="UP000054977">
    <property type="component" value="Unassembled WGS sequence"/>
</dbReference>
<dbReference type="AlphaFoldDB" id="A0A158IW63"/>
<evidence type="ECO:0000256" key="5">
    <source>
        <dbReference type="SAM" id="Phobius"/>
    </source>
</evidence>
<keyword evidence="8" id="KW-1185">Reference proteome</keyword>
<organism evidence="7 8">
    <name type="scientific">Caballeronia humi</name>
    <dbReference type="NCBI Taxonomy" id="326474"/>
    <lineage>
        <taxon>Bacteria</taxon>
        <taxon>Pseudomonadati</taxon>
        <taxon>Pseudomonadota</taxon>
        <taxon>Betaproteobacteria</taxon>
        <taxon>Burkholderiales</taxon>
        <taxon>Burkholderiaceae</taxon>
        <taxon>Caballeronia</taxon>
    </lineage>
</organism>
<evidence type="ECO:0000259" key="6">
    <source>
        <dbReference type="PROSITE" id="PS50850"/>
    </source>
</evidence>
<keyword evidence="4 5" id="KW-0472">Membrane</keyword>
<feature type="transmembrane region" description="Helical" evidence="5">
    <location>
        <begin position="411"/>
        <end position="428"/>
    </location>
</feature>
<dbReference type="InterPro" id="IPR050382">
    <property type="entry name" value="MFS_Na/Anion_cotransporter"/>
</dbReference>
<dbReference type="PANTHER" id="PTHR11662:SF399">
    <property type="entry name" value="FI19708P1-RELATED"/>
    <property type="match status" value="1"/>
</dbReference>
<dbReference type="InterPro" id="IPR011701">
    <property type="entry name" value="MFS"/>
</dbReference>
<comment type="caution">
    <text evidence="7">The sequence shown here is derived from an EMBL/GenBank/DDBJ whole genome shotgun (WGS) entry which is preliminary data.</text>
</comment>
<dbReference type="PANTHER" id="PTHR11662">
    <property type="entry name" value="SOLUTE CARRIER FAMILY 17"/>
    <property type="match status" value="1"/>
</dbReference>